<organism evidence="1 2">
    <name type="scientific">Aphis craccivora</name>
    <name type="common">Cowpea aphid</name>
    <dbReference type="NCBI Taxonomy" id="307492"/>
    <lineage>
        <taxon>Eukaryota</taxon>
        <taxon>Metazoa</taxon>
        <taxon>Ecdysozoa</taxon>
        <taxon>Arthropoda</taxon>
        <taxon>Hexapoda</taxon>
        <taxon>Insecta</taxon>
        <taxon>Pterygota</taxon>
        <taxon>Neoptera</taxon>
        <taxon>Paraneoptera</taxon>
        <taxon>Hemiptera</taxon>
        <taxon>Sternorrhyncha</taxon>
        <taxon>Aphidomorpha</taxon>
        <taxon>Aphidoidea</taxon>
        <taxon>Aphididae</taxon>
        <taxon>Aphidini</taxon>
        <taxon>Aphis</taxon>
        <taxon>Aphis</taxon>
    </lineage>
</organism>
<proteinExistence type="predicted"/>
<accession>A0A6G0XYU1</accession>
<dbReference type="EMBL" id="VUJU01007371">
    <property type="protein sequence ID" value="KAF0745990.1"/>
    <property type="molecule type" value="Genomic_DNA"/>
</dbReference>
<comment type="caution">
    <text evidence="1">The sequence shown here is derived from an EMBL/GenBank/DDBJ whole genome shotgun (WGS) entry which is preliminary data.</text>
</comment>
<evidence type="ECO:0000313" key="2">
    <source>
        <dbReference type="Proteomes" id="UP000478052"/>
    </source>
</evidence>
<keyword evidence="2" id="KW-1185">Reference proteome</keyword>
<name>A0A6G0XYU1_APHCR</name>
<sequence length="106" mass="12233">MRLTQSSVRCLIHSKVPKCIQFVVFLNHQFPVLSSDCAIQFPTRSHSTEDLTLIHLENRDSIMCYVYGVRKVGRPGPTRPTCWLRHCPLVIRIDKDIDVISNLNEQ</sequence>
<protein>
    <submittedName>
        <fullName evidence="1">Malic enzyme</fullName>
    </submittedName>
</protein>
<dbReference type="AlphaFoldDB" id="A0A6G0XYU1"/>
<gene>
    <name evidence="1" type="ORF">FWK35_00025167</name>
</gene>
<evidence type="ECO:0000313" key="1">
    <source>
        <dbReference type="EMBL" id="KAF0745990.1"/>
    </source>
</evidence>
<reference evidence="1 2" key="1">
    <citation type="submission" date="2019-08" db="EMBL/GenBank/DDBJ databases">
        <title>Whole genome of Aphis craccivora.</title>
        <authorList>
            <person name="Voronova N.V."/>
            <person name="Shulinski R.S."/>
            <person name="Bandarenka Y.V."/>
            <person name="Zhorov D.G."/>
            <person name="Warner D."/>
        </authorList>
    </citation>
    <scope>NUCLEOTIDE SEQUENCE [LARGE SCALE GENOMIC DNA]</scope>
    <source>
        <strain evidence="1">180601</strain>
        <tissue evidence="1">Whole Body</tissue>
    </source>
</reference>
<dbReference type="Proteomes" id="UP000478052">
    <property type="component" value="Unassembled WGS sequence"/>
</dbReference>